<protein>
    <submittedName>
        <fullName evidence="1">Uncharacterized protein</fullName>
    </submittedName>
</protein>
<proteinExistence type="predicted"/>
<organism evidence="1">
    <name type="scientific">uncultured Caudovirales phage</name>
    <dbReference type="NCBI Taxonomy" id="2100421"/>
    <lineage>
        <taxon>Viruses</taxon>
        <taxon>Duplodnaviria</taxon>
        <taxon>Heunggongvirae</taxon>
        <taxon>Uroviricota</taxon>
        <taxon>Caudoviricetes</taxon>
        <taxon>Peduoviridae</taxon>
        <taxon>Maltschvirus</taxon>
        <taxon>Maltschvirus maltsch</taxon>
    </lineage>
</organism>
<evidence type="ECO:0000313" key="1">
    <source>
        <dbReference type="EMBL" id="CAB4191893.1"/>
    </source>
</evidence>
<name>A0A6J5R4Z8_9CAUD</name>
<gene>
    <name evidence="1" type="ORF">UFOVP1230_19</name>
</gene>
<sequence length="67" mass="7959">MTLNDTDRIVDEIANNKKKIQIIKFAFGEFYGCVEFKQIPIYYTQIHTNVEMVLIDCRQWISDNMPD</sequence>
<reference evidence="1" key="1">
    <citation type="submission" date="2020-05" db="EMBL/GenBank/DDBJ databases">
        <authorList>
            <person name="Chiriac C."/>
            <person name="Salcher M."/>
            <person name="Ghai R."/>
            <person name="Kavagutti S V."/>
        </authorList>
    </citation>
    <scope>NUCLEOTIDE SEQUENCE</scope>
</reference>
<accession>A0A6J5R4Z8</accession>
<dbReference type="EMBL" id="LR797179">
    <property type="protein sequence ID" value="CAB4191893.1"/>
    <property type="molecule type" value="Genomic_DNA"/>
</dbReference>